<dbReference type="EMBL" id="CM031815">
    <property type="protein sequence ID" value="KAG6647568.1"/>
    <property type="molecule type" value="Genomic_DNA"/>
</dbReference>
<feature type="compositionally biased region" description="Basic and acidic residues" evidence="1">
    <location>
        <begin position="269"/>
        <end position="284"/>
    </location>
</feature>
<dbReference type="InterPro" id="IPR002110">
    <property type="entry name" value="Ankyrin_rpt"/>
</dbReference>
<dbReference type="Proteomes" id="UP000811609">
    <property type="component" value="Chromosome 7"/>
</dbReference>
<protein>
    <submittedName>
        <fullName evidence="2">Uncharacterized protein</fullName>
    </submittedName>
</protein>
<evidence type="ECO:0000313" key="2">
    <source>
        <dbReference type="EMBL" id="KAG6647568.1"/>
    </source>
</evidence>
<feature type="region of interest" description="Disordered" evidence="1">
    <location>
        <begin position="266"/>
        <end position="320"/>
    </location>
</feature>
<dbReference type="PANTHER" id="PTHR24121:SF15">
    <property type="entry name" value="ANKYRIN REPEAT PROTEIN"/>
    <property type="match status" value="1"/>
</dbReference>
<keyword evidence="3" id="KW-1185">Reference proteome</keyword>
<accession>A0A8T1PZE6</accession>
<dbReference type="SMART" id="SM00248">
    <property type="entry name" value="ANK"/>
    <property type="match status" value="7"/>
</dbReference>
<name>A0A8T1PZE6_CARIL</name>
<evidence type="ECO:0000256" key="1">
    <source>
        <dbReference type="SAM" id="MobiDB-lite"/>
    </source>
</evidence>
<proteinExistence type="predicted"/>
<comment type="caution">
    <text evidence="2">The sequence shown here is derived from an EMBL/GenBank/DDBJ whole genome shotgun (WGS) entry which is preliminary data.</text>
</comment>
<evidence type="ECO:0000313" key="3">
    <source>
        <dbReference type="Proteomes" id="UP000811609"/>
    </source>
</evidence>
<gene>
    <name evidence="2" type="ORF">CIPAW_07G087500</name>
</gene>
<dbReference type="Pfam" id="PF00023">
    <property type="entry name" value="Ank"/>
    <property type="match status" value="2"/>
</dbReference>
<organism evidence="2 3">
    <name type="scientific">Carya illinoinensis</name>
    <name type="common">Pecan</name>
    <dbReference type="NCBI Taxonomy" id="32201"/>
    <lineage>
        <taxon>Eukaryota</taxon>
        <taxon>Viridiplantae</taxon>
        <taxon>Streptophyta</taxon>
        <taxon>Embryophyta</taxon>
        <taxon>Tracheophyta</taxon>
        <taxon>Spermatophyta</taxon>
        <taxon>Magnoliopsida</taxon>
        <taxon>eudicotyledons</taxon>
        <taxon>Gunneridae</taxon>
        <taxon>Pentapetalae</taxon>
        <taxon>rosids</taxon>
        <taxon>fabids</taxon>
        <taxon>Fagales</taxon>
        <taxon>Juglandaceae</taxon>
        <taxon>Carya</taxon>
    </lineage>
</organism>
<sequence>MTIKKEFFRMTMEGKWDEVAKLFDQQDEWAPTAKITNSGDTALHIAVSVGNEDNVTKLIQSIRDPSRLRQVLETGNDRGNTPLHSAASMGNVAMCQRITRVYPELVGCKNNNQETPLFMAALHGKKAAFFCLHSICQLVAGRGRLLYSRRKNGDTILHCAIAGDYFDLAFQIIKLYPELASLVNEEGLTPLHLLASKPSAFRSSSQLEGYDKIIYHCIFLDQLEEDIPDSQPEGTDSPGDKKNLTSEKCRIFNDLLQLFWRMVPGGKNRNGEETETKNERKDREETDAENPGAKAGRPGLGVEQNFEREPSESSDALPSMRIISPGNEETPAYPENYRTCNDVFKLLWKMVLVVTGINRGKTNAKKVPKERHGIEFPANYRTCIEYVKLANKALLMFIGLGLGTAITKMESNKRKHVWAVQIMNELLELSMITYDEEASRFRVGMEKTLKTAKMILSINDSKSGINDIVNKVKEIFPISIQDRNAGNKNLMMLVDQDQSPKMPKKLETPILLAAKNGIAEIVEKILEVYPFAVNDVNEDNKNIVLLAVEYRQPKVYEVLLRRRYRSNESMFRQLDKEENSALHLAAKLGDKRPWRIPGAALQMQWENKWYEVRLRIMFIFLVFFILFQLY</sequence>
<dbReference type="PANTHER" id="PTHR24121">
    <property type="entry name" value="NO MECHANORECEPTOR POTENTIAL C, ISOFORM D-RELATED"/>
    <property type="match status" value="1"/>
</dbReference>
<reference evidence="2" key="1">
    <citation type="submission" date="2020-12" db="EMBL/GenBank/DDBJ databases">
        <title>WGS assembly of Carya illinoinensis cv. Pawnee.</title>
        <authorList>
            <person name="Platts A."/>
            <person name="Shu S."/>
            <person name="Wright S."/>
            <person name="Barry K."/>
            <person name="Edger P."/>
            <person name="Pires J.C."/>
            <person name="Schmutz J."/>
        </authorList>
    </citation>
    <scope>NUCLEOTIDE SEQUENCE</scope>
    <source>
        <tissue evidence="2">Leaf</tissue>
    </source>
</reference>
<dbReference type="AlphaFoldDB" id="A0A8T1PZE6"/>